<gene>
    <name evidence="2" type="ORF">SDC9_205025</name>
</gene>
<protein>
    <recommendedName>
        <fullName evidence="3">Chromosome partition protein Smc</fullName>
    </recommendedName>
</protein>
<accession>A0A645J162</accession>
<proteinExistence type="predicted"/>
<organism evidence="2">
    <name type="scientific">bioreactor metagenome</name>
    <dbReference type="NCBI Taxonomy" id="1076179"/>
    <lineage>
        <taxon>unclassified sequences</taxon>
        <taxon>metagenomes</taxon>
        <taxon>ecological metagenomes</taxon>
    </lineage>
</organism>
<evidence type="ECO:0008006" key="3">
    <source>
        <dbReference type="Google" id="ProtNLM"/>
    </source>
</evidence>
<comment type="caution">
    <text evidence="2">The sequence shown here is derived from an EMBL/GenBank/DDBJ whole genome shotgun (WGS) entry which is preliminary data.</text>
</comment>
<keyword evidence="1" id="KW-0175">Coiled coil</keyword>
<sequence length="174" mass="20141">MRKLEKDMFTDFSRMEVWDNDVAQEVLSQSIQGFLRYYELLNRDQRIAALLENSNIQQIQEEIDRLQRQAATASSSEAVGQYQRAAGFKQQELKSLDRIRQSSILLQAHLDTLESALSSLRTRLVNTTVWGGESVRFELSNLTQELMALEMAMEELEGIDNETMEFEKELNQTK</sequence>
<feature type="coiled-coil region" evidence="1">
    <location>
        <begin position="139"/>
        <end position="169"/>
    </location>
</feature>
<feature type="coiled-coil region" evidence="1">
    <location>
        <begin position="49"/>
        <end position="76"/>
    </location>
</feature>
<dbReference type="AlphaFoldDB" id="A0A645J162"/>
<evidence type="ECO:0000313" key="2">
    <source>
        <dbReference type="EMBL" id="MPN57331.1"/>
    </source>
</evidence>
<dbReference type="EMBL" id="VSSQ01128749">
    <property type="protein sequence ID" value="MPN57331.1"/>
    <property type="molecule type" value="Genomic_DNA"/>
</dbReference>
<reference evidence="2" key="1">
    <citation type="submission" date="2019-08" db="EMBL/GenBank/DDBJ databases">
        <authorList>
            <person name="Kucharzyk K."/>
            <person name="Murdoch R.W."/>
            <person name="Higgins S."/>
            <person name="Loffler F."/>
        </authorList>
    </citation>
    <scope>NUCLEOTIDE SEQUENCE</scope>
</reference>
<evidence type="ECO:0000256" key="1">
    <source>
        <dbReference type="SAM" id="Coils"/>
    </source>
</evidence>
<name>A0A645J162_9ZZZZ</name>